<accession>A0A1K0GBK2</accession>
<dbReference type="EMBL" id="LT558133">
    <property type="protein sequence ID" value="SAM85414.1"/>
    <property type="molecule type" value="Genomic_DNA"/>
</dbReference>
<gene>
    <name evidence="2" type="ORF">UBRO_07378</name>
</gene>
<feature type="region of interest" description="Disordered" evidence="1">
    <location>
        <begin position="16"/>
        <end position="46"/>
    </location>
</feature>
<feature type="region of interest" description="Disordered" evidence="1">
    <location>
        <begin position="90"/>
        <end position="110"/>
    </location>
</feature>
<protein>
    <submittedName>
        <fullName evidence="2">Uncharacterized protein</fullName>
    </submittedName>
</protein>
<dbReference type="Proteomes" id="UP000179920">
    <property type="component" value="Chromosome XVII"/>
</dbReference>
<dbReference type="AlphaFoldDB" id="A0A1K0GBK2"/>
<evidence type="ECO:0000256" key="1">
    <source>
        <dbReference type="SAM" id="MobiDB-lite"/>
    </source>
</evidence>
<evidence type="ECO:0000313" key="3">
    <source>
        <dbReference type="Proteomes" id="UP000179920"/>
    </source>
</evidence>
<reference evidence="3" key="1">
    <citation type="submission" date="2016-04" db="EMBL/GenBank/DDBJ databases">
        <authorList>
            <person name="Guldener U."/>
            <person name="Guldener U."/>
        </authorList>
    </citation>
    <scope>NUCLEOTIDE SEQUENCE [LARGE SCALE GENOMIC DNA]</scope>
    <source>
        <strain evidence="3">UB2112</strain>
    </source>
</reference>
<sequence length="110" mass="12349">MARRGVLQLISPFRLNRKDGKDGRVGETKQLPTSEAQQTTSSRFPASLLHYPSSTVVEMHREQLVSRINAATANCHEFDRACIKREAHDGLDKGSRRVDQHGRAVMVAEH</sequence>
<dbReference type="OrthoDB" id="10297366at2759"/>
<organism evidence="2 3">
    <name type="scientific">Ustilago bromivora</name>
    <dbReference type="NCBI Taxonomy" id="307758"/>
    <lineage>
        <taxon>Eukaryota</taxon>
        <taxon>Fungi</taxon>
        <taxon>Dikarya</taxon>
        <taxon>Basidiomycota</taxon>
        <taxon>Ustilaginomycotina</taxon>
        <taxon>Ustilaginomycetes</taxon>
        <taxon>Ustilaginales</taxon>
        <taxon>Ustilaginaceae</taxon>
        <taxon>Ustilago</taxon>
    </lineage>
</organism>
<name>A0A1K0GBK2_9BASI</name>
<feature type="compositionally biased region" description="Basic and acidic residues" evidence="1">
    <location>
        <begin position="16"/>
        <end position="27"/>
    </location>
</feature>
<feature type="compositionally biased region" description="Polar residues" evidence="1">
    <location>
        <begin position="30"/>
        <end position="44"/>
    </location>
</feature>
<proteinExistence type="predicted"/>
<evidence type="ECO:0000313" key="2">
    <source>
        <dbReference type="EMBL" id="SAM85414.1"/>
    </source>
</evidence>